<sequence>MYDFKITHISKKFENSLHRLRTQYYKGWHYLNGPKNNENFEDDEYYYDEDSNENYKNNVYRRMILYQKLKYMPNEIKLLFDKRTPGLIRDFMRLIKNCYVDCNDESIIKRAGWYWDD</sequence>
<name>A0A3G5A134_9VIRU</name>
<gene>
    <name evidence="1" type="ORF">Gaeavirus1_38</name>
</gene>
<proteinExistence type="predicted"/>
<reference evidence="1" key="1">
    <citation type="submission" date="2018-10" db="EMBL/GenBank/DDBJ databases">
        <title>Hidden diversity of soil giant viruses.</title>
        <authorList>
            <person name="Schulz F."/>
            <person name="Alteio L."/>
            <person name="Goudeau D."/>
            <person name="Ryan E.M."/>
            <person name="Malmstrom R.R."/>
            <person name="Blanchard J."/>
            <person name="Woyke T."/>
        </authorList>
    </citation>
    <scope>NUCLEOTIDE SEQUENCE</scope>
    <source>
        <strain evidence="1">GAV1</strain>
    </source>
</reference>
<protein>
    <submittedName>
        <fullName evidence="1">Uncharacterized protein</fullName>
    </submittedName>
</protein>
<dbReference type="EMBL" id="MK072199">
    <property type="protein sequence ID" value="AYV79901.1"/>
    <property type="molecule type" value="Genomic_DNA"/>
</dbReference>
<accession>A0A3G5A134</accession>
<evidence type="ECO:0000313" key="1">
    <source>
        <dbReference type="EMBL" id="AYV79901.1"/>
    </source>
</evidence>
<organism evidence="1">
    <name type="scientific">Gaeavirus sp</name>
    <dbReference type="NCBI Taxonomy" id="2487767"/>
    <lineage>
        <taxon>Viruses</taxon>
        <taxon>Varidnaviria</taxon>
        <taxon>Bamfordvirae</taxon>
        <taxon>Nucleocytoviricota</taxon>
        <taxon>Megaviricetes</taxon>
        <taxon>Imitervirales</taxon>
        <taxon>Mimiviridae</taxon>
        <taxon>Klosneuvirinae</taxon>
    </lineage>
</organism>